<evidence type="ECO:0000313" key="1">
    <source>
        <dbReference type="EMBL" id="GFC87895.1"/>
    </source>
</evidence>
<comment type="caution">
    <text evidence="1">The sequence shown here is derived from an EMBL/GenBank/DDBJ whole genome shotgun (WGS) entry which is preliminary data.</text>
</comment>
<accession>A0A699RPE2</accession>
<gene>
    <name evidence="1" type="ORF">Tci_859865</name>
</gene>
<protein>
    <submittedName>
        <fullName evidence="1">Uncharacterized protein</fullName>
    </submittedName>
</protein>
<name>A0A699RPE2_TANCI</name>
<dbReference type="EMBL" id="BKCJ011112694">
    <property type="protein sequence ID" value="GFC87895.1"/>
    <property type="molecule type" value="Genomic_DNA"/>
</dbReference>
<proteinExistence type="predicted"/>
<feature type="non-terminal residue" evidence="1">
    <location>
        <position position="1"/>
    </location>
</feature>
<organism evidence="1">
    <name type="scientific">Tanacetum cinerariifolium</name>
    <name type="common">Dalmatian daisy</name>
    <name type="synonym">Chrysanthemum cinerariifolium</name>
    <dbReference type="NCBI Taxonomy" id="118510"/>
    <lineage>
        <taxon>Eukaryota</taxon>
        <taxon>Viridiplantae</taxon>
        <taxon>Streptophyta</taxon>
        <taxon>Embryophyta</taxon>
        <taxon>Tracheophyta</taxon>
        <taxon>Spermatophyta</taxon>
        <taxon>Magnoliopsida</taxon>
        <taxon>eudicotyledons</taxon>
        <taxon>Gunneridae</taxon>
        <taxon>Pentapetalae</taxon>
        <taxon>asterids</taxon>
        <taxon>campanulids</taxon>
        <taxon>Asterales</taxon>
        <taxon>Asteraceae</taxon>
        <taxon>Asteroideae</taxon>
        <taxon>Anthemideae</taxon>
        <taxon>Anthemidinae</taxon>
        <taxon>Tanacetum</taxon>
    </lineage>
</organism>
<dbReference type="AlphaFoldDB" id="A0A699RPE2"/>
<sequence length="76" mass="8677">SFMLPKPDLVFNTGLIVVETDHPAFTIQLSPTKPEQDLSYTNRPTTPIIEDWVSNSEDEYETKAPQIIPSFVYSFE</sequence>
<reference evidence="1" key="1">
    <citation type="journal article" date="2019" name="Sci. Rep.">
        <title>Draft genome of Tanacetum cinerariifolium, the natural source of mosquito coil.</title>
        <authorList>
            <person name="Yamashiro T."/>
            <person name="Shiraishi A."/>
            <person name="Satake H."/>
            <person name="Nakayama K."/>
        </authorList>
    </citation>
    <scope>NUCLEOTIDE SEQUENCE</scope>
</reference>